<evidence type="ECO:0000256" key="1">
    <source>
        <dbReference type="ARBA" id="ARBA00022741"/>
    </source>
</evidence>
<evidence type="ECO:0000256" key="4">
    <source>
        <dbReference type="SAM" id="Phobius"/>
    </source>
</evidence>
<dbReference type="InterPro" id="IPR045076">
    <property type="entry name" value="MutS"/>
</dbReference>
<dbReference type="GO" id="GO:0005829">
    <property type="term" value="C:cytosol"/>
    <property type="evidence" value="ECO:0007669"/>
    <property type="project" value="TreeGrafter"/>
</dbReference>
<dbReference type="GO" id="GO:0005524">
    <property type="term" value="F:ATP binding"/>
    <property type="evidence" value="ECO:0007669"/>
    <property type="project" value="UniProtKB-KW"/>
</dbReference>
<feature type="transmembrane region" description="Helical" evidence="4">
    <location>
        <begin position="49"/>
        <end position="66"/>
    </location>
</feature>
<feature type="transmembrane region" description="Helical" evidence="4">
    <location>
        <begin position="203"/>
        <end position="223"/>
    </location>
</feature>
<organism evidence="6 7">
    <name type="scientific">Ornithobacterium rhinotracheale</name>
    <dbReference type="NCBI Taxonomy" id="28251"/>
    <lineage>
        <taxon>Bacteria</taxon>
        <taxon>Pseudomonadati</taxon>
        <taxon>Bacteroidota</taxon>
        <taxon>Flavobacteriia</taxon>
        <taxon>Flavobacteriales</taxon>
        <taxon>Weeksellaceae</taxon>
        <taxon>Ornithobacterium</taxon>
    </lineage>
</organism>
<dbReference type="Pfam" id="PF00488">
    <property type="entry name" value="MutS_V"/>
    <property type="match status" value="1"/>
</dbReference>
<dbReference type="GO" id="GO:0140664">
    <property type="term" value="F:ATP-dependent DNA damage sensor activity"/>
    <property type="evidence" value="ECO:0007669"/>
    <property type="project" value="InterPro"/>
</dbReference>
<feature type="transmembrane region" description="Helical" evidence="4">
    <location>
        <begin position="315"/>
        <end position="336"/>
    </location>
</feature>
<dbReference type="GO" id="GO:0030983">
    <property type="term" value="F:mismatched DNA binding"/>
    <property type="evidence" value="ECO:0007669"/>
    <property type="project" value="InterPro"/>
</dbReference>
<proteinExistence type="predicted"/>
<evidence type="ECO:0000259" key="5">
    <source>
        <dbReference type="SMART" id="SM00534"/>
    </source>
</evidence>
<keyword evidence="2" id="KW-0067">ATP-binding</keyword>
<feature type="transmembrane region" description="Helical" evidence="4">
    <location>
        <begin position="229"/>
        <end position="248"/>
    </location>
</feature>
<dbReference type="InterPro" id="IPR036187">
    <property type="entry name" value="DNA_mismatch_repair_MutS_sf"/>
</dbReference>
<dbReference type="SMART" id="SM00534">
    <property type="entry name" value="MUTSac"/>
    <property type="match status" value="1"/>
</dbReference>
<keyword evidence="4" id="KW-1133">Transmembrane helix</keyword>
<dbReference type="PANTHER" id="PTHR11361">
    <property type="entry name" value="DNA MISMATCH REPAIR PROTEIN MUTS FAMILY MEMBER"/>
    <property type="match status" value="1"/>
</dbReference>
<dbReference type="Gene3D" id="1.10.1420.10">
    <property type="match status" value="1"/>
</dbReference>
<evidence type="ECO:0000313" key="7">
    <source>
        <dbReference type="Proteomes" id="UP000287701"/>
    </source>
</evidence>
<dbReference type="InterPro" id="IPR000432">
    <property type="entry name" value="DNA_mismatch_repair_MutS_C"/>
</dbReference>
<gene>
    <name evidence="6" type="ORF">EQP59_08245</name>
</gene>
<sequence>MNIYLTKIKEHKQTNKNLKRNLFIIIALRFLLFSSLTFLIFKYESLSKILFFTLVGFFLIVFIFIFKIHSKLKNKLLLTQNLIQINQKEYDFLTENKKPFSNGAQWIDPTHNYTFDLDIFGESSLFHYLNRCASILGERNLAQKLSSGLGENEITANQSAIQELSKKIDFRQFLLAHTMQLENEEKNYQQLLNWANKKSKFNFFFNFMLYLSPALFIISVGASVYDLRFLWLSLIAFSINCFILLFFYKPIMNEIAQFERISAIIQIYSQSLSIIEKEHFNDKKLNELKQKIQQNTFSASQEFKQLARIFSDLEGIFNIAGALVFNGSVLYHILIFKRLFAWKEKNVQNIEFWTAVIGEFEMLNSLANFAYNNPSYCFPHINQNNSISFENMSHPLINTQNRIGNTIDFNPQHFVILTGANMSGKSTFLRALGVNLVLAKIGSPICARHANIQPMNILVSMRQTDSLNDGKSLFYAEILRLKQIIYNLKTEKSFVLLDEILRGTNSEDKQLGTQKIVEEILNLKAFGCLATHDLVITEMAKKYPTQLANKYFETRVINNQLAFDYRLREGISNSKNALHLMESLGIFSTMECK</sequence>
<evidence type="ECO:0000313" key="6">
    <source>
        <dbReference type="EMBL" id="QAR31328.1"/>
    </source>
</evidence>
<feature type="domain" description="DNA mismatch repair proteins mutS family" evidence="5">
    <location>
        <begin position="412"/>
        <end position="591"/>
    </location>
</feature>
<dbReference type="SUPFAM" id="SSF48334">
    <property type="entry name" value="DNA repair protein MutS, domain III"/>
    <property type="match status" value="1"/>
</dbReference>
<dbReference type="GO" id="GO:0006298">
    <property type="term" value="P:mismatch repair"/>
    <property type="evidence" value="ECO:0007669"/>
    <property type="project" value="InterPro"/>
</dbReference>
<evidence type="ECO:0000256" key="2">
    <source>
        <dbReference type="ARBA" id="ARBA00022840"/>
    </source>
</evidence>
<dbReference type="Proteomes" id="UP000287701">
    <property type="component" value="Chromosome"/>
</dbReference>
<reference evidence="6 7" key="1">
    <citation type="submission" date="2019-01" db="EMBL/GenBank/DDBJ databases">
        <title>Whole Genome of Ornithobacterium rhinotracheale FARPER-174b.</title>
        <authorList>
            <person name="Tataje-Lavanda L.A."/>
            <person name="Montalvan A."/>
            <person name="Montesinos R."/>
            <person name="Zimic M."/>
            <person name="Fernandez-Sanchez M."/>
            <person name="Fernandez-Diaz M."/>
        </authorList>
    </citation>
    <scope>NUCLEOTIDE SEQUENCE [LARGE SCALE GENOMIC DNA]</scope>
    <source>
        <strain evidence="6 7">FARPER-174b</strain>
    </source>
</reference>
<name>A0A3R6AVA1_ORNRH</name>
<dbReference type="Gene3D" id="3.40.50.300">
    <property type="entry name" value="P-loop containing nucleotide triphosphate hydrolases"/>
    <property type="match status" value="1"/>
</dbReference>
<evidence type="ECO:0000256" key="3">
    <source>
        <dbReference type="ARBA" id="ARBA00023125"/>
    </source>
</evidence>
<protein>
    <submittedName>
        <fullName evidence="6">DNA mismatch repair protein</fullName>
    </submittedName>
</protein>
<keyword evidence="3" id="KW-0238">DNA-binding</keyword>
<dbReference type="AlphaFoldDB" id="A0A3R6AVA1"/>
<dbReference type="SUPFAM" id="SSF52540">
    <property type="entry name" value="P-loop containing nucleoside triphosphate hydrolases"/>
    <property type="match status" value="1"/>
</dbReference>
<keyword evidence="4" id="KW-0472">Membrane</keyword>
<dbReference type="EMBL" id="CP035107">
    <property type="protein sequence ID" value="QAR31328.1"/>
    <property type="molecule type" value="Genomic_DNA"/>
</dbReference>
<accession>A0A3R6AVA1</accession>
<dbReference type="PANTHER" id="PTHR11361:SF99">
    <property type="entry name" value="DNA MISMATCH REPAIR PROTEIN"/>
    <property type="match status" value="1"/>
</dbReference>
<keyword evidence="4" id="KW-0812">Transmembrane</keyword>
<dbReference type="OrthoDB" id="9802448at2"/>
<keyword evidence="1" id="KW-0547">Nucleotide-binding</keyword>
<feature type="transmembrane region" description="Helical" evidence="4">
    <location>
        <begin position="21"/>
        <end position="43"/>
    </location>
</feature>
<dbReference type="InterPro" id="IPR027417">
    <property type="entry name" value="P-loop_NTPase"/>
</dbReference>